<sequence length="196" mass="23059">MTQEYKNSNVSILLIILLSFMCIMNYLNKNKDVTSVKSTLDDRVYMVAKLPDSLDAANFLAKINSNILKLIKHCKHIDKTNFKRLKELYNPNSLFELVDKSKYTAYNVNKGEEIAICIRDKNNKLLDDINSCMFIIIHELAHIMTITEQHTPEFWDNMRQLLEKAEECNVYKPIDYSKNPQYYCNQLIQETPYIFK</sequence>
<protein>
    <recommendedName>
        <fullName evidence="2">WLM domain-containing protein</fullName>
    </recommendedName>
</protein>
<evidence type="ECO:0000313" key="3">
    <source>
        <dbReference type="EMBL" id="QHT09229.1"/>
    </source>
</evidence>
<dbReference type="Pfam" id="PF08325">
    <property type="entry name" value="WLM"/>
    <property type="match status" value="1"/>
</dbReference>
<dbReference type="Gene3D" id="3.30.2010.10">
    <property type="entry name" value="Metalloproteases ('zincins'), catalytic domain"/>
    <property type="match status" value="1"/>
</dbReference>
<reference evidence="3" key="1">
    <citation type="journal article" date="2020" name="Nature">
        <title>Giant virus diversity and host interactions through global metagenomics.</title>
        <authorList>
            <person name="Schulz F."/>
            <person name="Roux S."/>
            <person name="Paez-Espino D."/>
            <person name="Jungbluth S."/>
            <person name="Walsh D.A."/>
            <person name="Denef V.J."/>
            <person name="McMahon K.D."/>
            <person name="Konstantinidis K.T."/>
            <person name="Eloe-Fadrosh E.A."/>
            <person name="Kyrpides N.C."/>
            <person name="Woyke T."/>
        </authorList>
    </citation>
    <scope>NUCLEOTIDE SEQUENCE</scope>
    <source>
        <strain evidence="3">GVMAG-M-3300023110-24</strain>
    </source>
</reference>
<evidence type="ECO:0000256" key="1">
    <source>
        <dbReference type="SAM" id="Phobius"/>
    </source>
</evidence>
<organism evidence="3">
    <name type="scientific">viral metagenome</name>
    <dbReference type="NCBI Taxonomy" id="1070528"/>
    <lineage>
        <taxon>unclassified sequences</taxon>
        <taxon>metagenomes</taxon>
        <taxon>organismal metagenomes</taxon>
    </lineage>
</organism>
<keyword evidence="1" id="KW-1133">Transmembrane helix</keyword>
<proteinExistence type="predicted"/>
<feature type="transmembrane region" description="Helical" evidence="1">
    <location>
        <begin position="12"/>
        <end position="28"/>
    </location>
</feature>
<dbReference type="InterPro" id="IPR013536">
    <property type="entry name" value="WLM_dom"/>
</dbReference>
<keyword evidence="1" id="KW-0472">Membrane</keyword>
<accession>A0A6C0CZZ6</accession>
<dbReference type="EMBL" id="MN739508">
    <property type="protein sequence ID" value="QHT09229.1"/>
    <property type="molecule type" value="Genomic_DNA"/>
</dbReference>
<keyword evidence="1" id="KW-0812">Transmembrane</keyword>
<feature type="domain" description="WLM" evidence="2">
    <location>
        <begin position="47"/>
        <end position="170"/>
    </location>
</feature>
<name>A0A6C0CZZ6_9ZZZZ</name>
<evidence type="ECO:0000259" key="2">
    <source>
        <dbReference type="Pfam" id="PF08325"/>
    </source>
</evidence>
<dbReference type="AlphaFoldDB" id="A0A6C0CZZ6"/>